<dbReference type="eggNOG" id="COG0741">
    <property type="taxonomic scope" value="Bacteria"/>
</dbReference>
<evidence type="ECO:0000313" key="3">
    <source>
        <dbReference type="EMBL" id="ABC77575.1"/>
    </source>
</evidence>
<dbReference type="AlphaFoldDB" id="Q2LU11"/>
<dbReference type="Pfam" id="PF01464">
    <property type="entry name" value="SLT"/>
    <property type="match status" value="1"/>
</dbReference>
<dbReference type="EMBL" id="CP000252">
    <property type="protein sequence ID" value="ABC77575.1"/>
    <property type="molecule type" value="Genomic_DNA"/>
</dbReference>
<evidence type="ECO:0000313" key="4">
    <source>
        <dbReference type="Proteomes" id="UP000001933"/>
    </source>
</evidence>
<name>Q2LU11_SYNAS</name>
<dbReference type="STRING" id="56780.SYN_01884"/>
<organism evidence="3 4">
    <name type="scientific">Syntrophus aciditrophicus (strain SB)</name>
    <dbReference type="NCBI Taxonomy" id="56780"/>
    <lineage>
        <taxon>Bacteria</taxon>
        <taxon>Pseudomonadati</taxon>
        <taxon>Thermodesulfobacteriota</taxon>
        <taxon>Syntrophia</taxon>
        <taxon>Syntrophales</taxon>
        <taxon>Syntrophaceae</taxon>
        <taxon>Syntrophus</taxon>
    </lineage>
</organism>
<evidence type="ECO:0000256" key="1">
    <source>
        <dbReference type="SAM" id="SignalP"/>
    </source>
</evidence>
<dbReference type="Gene3D" id="1.10.530.10">
    <property type="match status" value="1"/>
</dbReference>
<dbReference type="InterPro" id="IPR008258">
    <property type="entry name" value="Transglycosylase_SLT_dom_1"/>
</dbReference>
<dbReference type="SUPFAM" id="SSF53955">
    <property type="entry name" value="Lysozyme-like"/>
    <property type="match status" value="1"/>
</dbReference>
<dbReference type="InParanoid" id="Q2LU11"/>
<dbReference type="InterPro" id="IPR023346">
    <property type="entry name" value="Lysozyme-like_dom_sf"/>
</dbReference>
<dbReference type="CAZy" id="GH23">
    <property type="family name" value="Glycoside Hydrolase Family 23"/>
</dbReference>
<keyword evidence="1" id="KW-0732">Signal</keyword>
<dbReference type="HOGENOM" id="CLU_094905_1_0_7"/>
<accession>Q2LU11</accession>
<dbReference type="FunCoup" id="Q2LU11">
    <property type="interactions" value="1"/>
</dbReference>
<feature type="domain" description="Transglycosylase SLT" evidence="2">
    <location>
        <begin position="23"/>
        <end position="124"/>
    </location>
</feature>
<gene>
    <name evidence="3" type="ORF">SYN_01884</name>
</gene>
<dbReference type="OrthoDB" id="9808681at2"/>
<proteinExistence type="predicted"/>
<feature type="signal peptide" evidence="1">
    <location>
        <begin position="1"/>
        <end position="21"/>
    </location>
</feature>
<feature type="chain" id="PRO_5004212453" evidence="1">
    <location>
        <begin position="22"/>
        <end position="136"/>
    </location>
</feature>
<sequence length="136" mass="15319">MKKVVVLFSLLFLFPAGQLHAFCFEEAGSIYNVSPRLLWAIARVESGFRPGALNRNADGSYDYGLMQINSSWARVVGKELWSSLGDPCTNVKVGAWILSDCIRKHGYTWEAVGAYNASQKHKRARYARKVYTALRK</sequence>
<reference evidence="3 4" key="1">
    <citation type="journal article" date="2007" name="Proc. Natl. Acad. Sci. U.S.A.">
        <title>The genome of Syntrophus aciditrophicus: life at the thermodynamic limit of microbial growth.</title>
        <authorList>
            <person name="McInerney M.J."/>
            <person name="Rohlin L."/>
            <person name="Mouttaki H."/>
            <person name="Kim U."/>
            <person name="Krupp R.S."/>
            <person name="Rios-Hernandez L."/>
            <person name="Sieber J."/>
            <person name="Struchtemeyer C.G."/>
            <person name="Bhattacharyya A."/>
            <person name="Campbell J.W."/>
            <person name="Gunsalus R.P."/>
        </authorList>
    </citation>
    <scope>NUCLEOTIDE SEQUENCE [LARGE SCALE GENOMIC DNA]</scope>
    <source>
        <strain evidence="3 4">SB</strain>
    </source>
</reference>
<dbReference type="KEGG" id="sat:SYN_01884"/>
<dbReference type="RefSeq" id="WP_011417597.1">
    <property type="nucleotide sequence ID" value="NC_007759.1"/>
</dbReference>
<protein>
    <submittedName>
        <fullName evidence="3">Soluble lytic murein transglycosylase</fullName>
    </submittedName>
</protein>
<dbReference type="CDD" id="cd13400">
    <property type="entry name" value="LT_IagB-like"/>
    <property type="match status" value="1"/>
</dbReference>
<evidence type="ECO:0000259" key="2">
    <source>
        <dbReference type="Pfam" id="PF01464"/>
    </source>
</evidence>
<dbReference type="Proteomes" id="UP000001933">
    <property type="component" value="Chromosome"/>
</dbReference>
<keyword evidence="4" id="KW-1185">Reference proteome</keyword>